<dbReference type="KEGG" id="aqt:FN924_01580"/>
<evidence type="ECO:0000259" key="1">
    <source>
        <dbReference type="Pfam" id="PF03445"/>
    </source>
</evidence>
<name>A0A516KC88_9BACI</name>
<dbReference type="AlphaFoldDB" id="A0A516KC88"/>
<proteinExistence type="predicted"/>
<evidence type="ECO:0000313" key="3">
    <source>
        <dbReference type="EMBL" id="QDP39018.1"/>
    </source>
</evidence>
<reference evidence="3 4" key="1">
    <citation type="submission" date="2019-07" db="EMBL/GenBank/DDBJ databases">
        <authorList>
            <person name="Li J."/>
        </authorList>
    </citation>
    <scope>NUCLEOTIDE SEQUENCE [LARGE SCALE GENOMIC DNA]</scope>
    <source>
        <strain evidence="3 4">TKL69</strain>
    </source>
</reference>
<feature type="domain" description="DUF294" evidence="2">
    <location>
        <begin position="180"/>
        <end position="308"/>
    </location>
</feature>
<gene>
    <name evidence="3" type="ORF">FN924_01580</name>
</gene>
<dbReference type="Proteomes" id="UP000315215">
    <property type="component" value="Chromosome"/>
</dbReference>
<dbReference type="Pfam" id="PF10335">
    <property type="entry name" value="DUF294_C"/>
    <property type="match status" value="1"/>
</dbReference>
<dbReference type="InterPro" id="IPR005105">
    <property type="entry name" value="GlnD_Uridyltrans_N"/>
</dbReference>
<keyword evidence="4" id="KW-1185">Reference proteome</keyword>
<evidence type="ECO:0000259" key="2">
    <source>
        <dbReference type="Pfam" id="PF10335"/>
    </source>
</evidence>
<dbReference type="OrthoDB" id="9810963at2"/>
<protein>
    <recommendedName>
        <fullName evidence="5">CBS domain-containing protein</fullName>
    </recommendedName>
</protein>
<dbReference type="RefSeq" id="WP_143891768.1">
    <property type="nucleotide sequence ID" value="NZ_CP041666.1"/>
</dbReference>
<accession>A0A516KC88</accession>
<feature type="domain" description="Protein-PII uridylyltransferase N-terminal" evidence="1">
    <location>
        <begin position="22"/>
        <end position="139"/>
    </location>
</feature>
<evidence type="ECO:0008006" key="5">
    <source>
        <dbReference type="Google" id="ProtNLM"/>
    </source>
</evidence>
<dbReference type="GO" id="GO:0008773">
    <property type="term" value="F:[protein-PII] uridylyltransferase activity"/>
    <property type="evidence" value="ECO:0007669"/>
    <property type="project" value="InterPro"/>
</dbReference>
<organism evidence="3 4">
    <name type="scientific">Radiobacillus deserti</name>
    <dbReference type="NCBI Taxonomy" id="2594883"/>
    <lineage>
        <taxon>Bacteria</taxon>
        <taxon>Bacillati</taxon>
        <taxon>Bacillota</taxon>
        <taxon>Bacilli</taxon>
        <taxon>Bacillales</taxon>
        <taxon>Bacillaceae</taxon>
        <taxon>Radiobacillus</taxon>
    </lineage>
</organism>
<dbReference type="InterPro" id="IPR018821">
    <property type="entry name" value="DUF294_put_nucleoTrafse_sb-bd"/>
</dbReference>
<dbReference type="Pfam" id="PF03445">
    <property type="entry name" value="DUF294"/>
    <property type="match status" value="1"/>
</dbReference>
<sequence>MVSRYEAIKKWRFDKMTTVLTNHTELNRLHDEVMERTVQEAIQKVEGEWGEAPAPFAFFLMGSAGRFEQSIWSDQDHGIIYDGDTKYQAYFLALGEEIRDGLVAVGYEECDGKVMSSNPLWCQSYLDWKGQISSWLEEASWQSLRHFSTFFDSRVLIGKQEYLYELKQWAFSIIRENRELYQRFVDNVDFVQKGVGVFGQLLPELRGERSGSIHLKKTVFFSYVNALRILALKEEIVNPSTISRFEEIPEHMYASIKKYEQEFRELLTYRLRSRKNAKNYKEVHHIPLNTLTKEEKQELKHFMKKGYKLFSETKNIIEKECSTWL</sequence>
<evidence type="ECO:0000313" key="4">
    <source>
        <dbReference type="Proteomes" id="UP000315215"/>
    </source>
</evidence>
<dbReference type="EMBL" id="CP041666">
    <property type="protein sequence ID" value="QDP39018.1"/>
    <property type="molecule type" value="Genomic_DNA"/>
</dbReference>
<dbReference type="CDD" id="cd05401">
    <property type="entry name" value="NT_GlnE_GlnD_like"/>
    <property type="match status" value="1"/>
</dbReference>